<gene>
    <name evidence="1" type="ORF">FPZ11_04950</name>
</gene>
<organism evidence="1 2">
    <name type="scientific">Humibacter ginsenosidimutans</name>
    <dbReference type="NCBI Taxonomy" id="2599293"/>
    <lineage>
        <taxon>Bacteria</taxon>
        <taxon>Bacillati</taxon>
        <taxon>Actinomycetota</taxon>
        <taxon>Actinomycetes</taxon>
        <taxon>Micrococcales</taxon>
        <taxon>Microbacteriaceae</taxon>
        <taxon>Humibacter</taxon>
    </lineage>
</organism>
<reference evidence="1 2" key="1">
    <citation type="submission" date="2019-07" db="EMBL/GenBank/DDBJ databases">
        <title>Full genome sequence of Humibacter sp. WJ7-1.</title>
        <authorList>
            <person name="Im W.-T."/>
        </authorList>
    </citation>
    <scope>NUCLEOTIDE SEQUENCE [LARGE SCALE GENOMIC DNA]</scope>
    <source>
        <strain evidence="1 2">WJ7-1</strain>
    </source>
</reference>
<dbReference type="OrthoDB" id="4774250at2"/>
<dbReference type="EMBL" id="CP042305">
    <property type="protein sequence ID" value="QDZ16708.1"/>
    <property type="molecule type" value="Genomic_DNA"/>
</dbReference>
<dbReference type="AlphaFoldDB" id="A0A5B8M7M0"/>
<evidence type="ECO:0000313" key="1">
    <source>
        <dbReference type="EMBL" id="QDZ16708.1"/>
    </source>
</evidence>
<dbReference type="Proteomes" id="UP000320216">
    <property type="component" value="Chromosome"/>
</dbReference>
<dbReference type="KEGG" id="huw:FPZ11_04950"/>
<name>A0A5B8M7M0_9MICO</name>
<protein>
    <submittedName>
        <fullName evidence="1">Uncharacterized protein</fullName>
    </submittedName>
</protein>
<keyword evidence="2" id="KW-1185">Reference proteome</keyword>
<evidence type="ECO:0000313" key="2">
    <source>
        <dbReference type="Proteomes" id="UP000320216"/>
    </source>
</evidence>
<accession>A0A5B8M7M0</accession>
<sequence length="170" mass="17863">MSRHDDRPATAVVMPALVLDVREDGTLTATLDGAPVEPVSGMWRRESVPKILDRATRSRTVPLRVEVHEVDGSVFTDIIAPIRRRPPAHAATETDKALTAVSELIEVTGAAGFVPGEDVAVALIISHSGAAPDGTARAVLTLEQVAACVIGETVLFGRISGTAVLVRVDS</sequence>
<proteinExistence type="predicted"/>